<gene>
    <name evidence="1" type="ORF">SDC9_201937</name>
</gene>
<proteinExistence type="predicted"/>
<dbReference type="EMBL" id="VSSQ01122333">
    <property type="protein sequence ID" value="MPN54267.1"/>
    <property type="molecule type" value="Genomic_DNA"/>
</dbReference>
<sequence length="51" mass="5392">MLGDSGGASRAPRLPVMALADEHSGFAVMQQNKPGNLPRLLVAENVNVFNT</sequence>
<accession>A0A645ISR4</accession>
<comment type="caution">
    <text evidence="1">The sequence shown here is derived from an EMBL/GenBank/DDBJ whole genome shotgun (WGS) entry which is preliminary data.</text>
</comment>
<protein>
    <submittedName>
        <fullName evidence="1">Uncharacterized protein</fullName>
    </submittedName>
</protein>
<reference evidence="1" key="1">
    <citation type="submission" date="2019-08" db="EMBL/GenBank/DDBJ databases">
        <authorList>
            <person name="Kucharzyk K."/>
            <person name="Murdoch R.W."/>
            <person name="Higgins S."/>
            <person name="Loffler F."/>
        </authorList>
    </citation>
    <scope>NUCLEOTIDE SEQUENCE</scope>
</reference>
<evidence type="ECO:0000313" key="1">
    <source>
        <dbReference type="EMBL" id="MPN54267.1"/>
    </source>
</evidence>
<organism evidence="1">
    <name type="scientific">bioreactor metagenome</name>
    <dbReference type="NCBI Taxonomy" id="1076179"/>
    <lineage>
        <taxon>unclassified sequences</taxon>
        <taxon>metagenomes</taxon>
        <taxon>ecological metagenomes</taxon>
    </lineage>
</organism>
<name>A0A645ISR4_9ZZZZ</name>
<dbReference type="AlphaFoldDB" id="A0A645ISR4"/>